<reference evidence="2 3" key="1">
    <citation type="submission" date="2023-07" db="EMBL/GenBank/DDBJ databases">
        <authorList>
            <person name="Lian W.-H."/>
        </authorList>
    </citation>
    <scope>NUCLEOTIDE SEQUENCE [LARGE SCALE GENOMIC DNA]</scope>
    <source>
        <strain evidence="2 3">SYSU DXS3180</strain>
    </source>
</reference>
<comment type="caution">
    <text evidence="2">The sequence shown here is derived from an EMBL/GenBank/DDBJ whole genome shotgun (WGS) entry which is preliminary data.</text>
</comment>
<evidence type="ECO:0000256" key="1">
    <source>
        <dbReference type="SAM" id="Phobius"/>
    </source>
</evidence>
<keyword evidence="1" id="KW-1133">Transmembrane helix</keyword>
<gene>
    <name evidence="2" type="ORF">QTN47_25185</name>
</gene>
<protein>
    <submittedName>
        <fullName evidence="2">Uncharacterized protein</fullName>
    </submittedName>
</protein>
<evidence type="ECO:0000313" key="3">
    <source>
        <dbReference type="Proteomes" id="UP001560573"/>
    </source>
</evidence>
<keyword evidence="1" id="KW-0812">Transmembrane</keyword>
<organism evidence="2 3">
    <name type="scientific">Danxiaibacter flavus</name>
    <dbReference type="NCBI Taxonomy" id="3049108"/>
    <lineage>
        <taxon>Bacteria</taxon>
        <taxon>Pseudomonadati</taxon>
        <taxon>Bacteroidota</taxon>
        <taxon>Chitinophagia</taxon>
        <taxon>Chitinophagales</taxon>
        <taxon>Chitinophagaceae</taxon>
        <taxon>Danxiaibacter</taxon>
    </lineage>
</organism>
<sequence>MTPRSFFNIILKIFGLFFLKEIVNIVLQLISSSLYFTRIGSAGDGVWTFFITALILAFYAFIVFQLLFKTNYLLDKLELDKGFSQEEFSFTIPASLVLTIALIVTGGIILTNEIPNLCRQVFTYFQEKRLSRGTTTPEFSYAIIAGVKIIIGFLLIGERERIVKFIESRQNKKEQVSEKK</sequence>
<feature type="transmembrane region" description="Helical" evidence="1">
    <location>
        <begin position="88"/>
        <end position="110"/>
    </location>
</feature>
<keyword evidence="3" id="KW-1185">Reference proteome</keyword>
<dbReference type="RefSeq" id="WP_369332243.1">
    <property type="nucleotide sequence ID" value="NZ_JAULBC010000011.1"/>
</dbReference>
<accession>A0ABV3ZLQ7</accession>
<dbReference type="Proteomes" id="UP001560573">
    <property type="component" value="Unassembled WGS sequence"/>
</dbReference>
<feature type="transmembrane region" description="Helical" evidence="1">
    <location>
        <begin position="7"/>
        <end position="27"/>
    </location>
</feature>
<dbReference type="EMBL" id="JAULBC010000011">
    <property type="protein sequence ID" value="MEX6690827.1"/>
    <property type="molecule type" value="Genomic_DNA"/>
</dbReference>
<feature type="transmembrane region" description="Helical" evidence="1">
    <location>
        <begin position="139"/>
        <end position="156"/>
    </location>
</feature>
<name>A0ABV3ZLQ7_9BACT</name>
<evidence type="ECO:0000313" key="2">
    <source>
        <dbReference type="EMBL" id="MEX6690827.1"/>
    </source>
</evidence>
<feature type="transmembrane region" description="Helical" evidence="1">
    <location>
        <begin position="47"/>
        <end position="68"/>
    </location>
</feature>
<proteinExistence type="predicted"/>
<keyword evidence="1" id="KW-0472">Membrane</keyword>